<evidence type="ECO:0000313" key="2">
    <source>
        <dbReference type="EMBL" id="TPP10329.1"/>
    </source>
</evidence>
<feature type="compositionally biased region" description="Low complexity" evidence="1">
    <location>
        <begin position="86"/>
        <end position="160"/>
    </location>
</feature>
<comment type="caution">
    <text evidence="2">The sequence shown here is derived from an EMBL/GenBank/DDBJ whole genome shotgun (WGS) entry which is preliminary data.</text>
</comment>
<dbReference type="AlphaFoldDB" id="A0A504U7A0"/>
<accession>A0A504U7A0</accession>
<dbReference type="EMBL" id="VFYP01000001">
    <property type="protein sequence ID" value="TPP10329.1"/>
    <property type="molecule type" value="Genomic_DNA"/>
</dbReference>
<sequence length="172" mass="17365">MNSSDPRMAAIRDYATAYAAAELAGGADTVPTDVTLDDEALRAALQAAAKPGTVIDDATLAWAKDLLGVGPAVGKIDQIREELAATTVDPGTDPDTVTDPDTGTDPGTVTDPDTGTDPGTDVGTETGTDGVTDTSTDVVIDPTLPPEGTTGDTTDEATLLPPEQPAETTLTP</sequence>
<feature type="region of interest" description="Disordered" evidence="1">
    <location>
        <begin position="84"/>
        <end position="172"/>
    </location>
</feature>
<name>A0A504U7A0_9HYPH</name>
<organism evidence="2 3">
    <name type="scientific">Rhizobium glycinendophyticum</name>
    <dbReference type="NCBI Taxonomy" id="2589807"/>
    <lineage>
        <taxon>Bacteria</taxon>
        <taxon>Pseudomonadati</taxon>
        <taxon>Pseudomonadota</taxon>
        <taxon>Alphaproteobacteria</taxon>
        <taxon>Hyphomicrobiales</taxon>
        <taxon>Rhizobiaceae</taxon>
        <taxon>Rhizobium/Agrobacterium group</taxon>
        <taxon>Rhizobium</taxon>
    </lineage>
</organism>
<proteinExistence type="predicted"/>
<dbReference type="Proteomes" id="UP000316429">
    <property type="component" value="Unassembled WGS sequence"/>
</dbReference>
<keyword evidence="3" id="KW-1185">Reference proteome</keyword>
<protein>
    <submittedName>
        <fullName evidence="2">Uncharacterized protein</fullName>
    </submittedName>
</protein>
<reference evidence="2 3" key="1">
    <citation type="submission" date="2019-06" db="EMBL/GenBank/DDBJ databases">
        <title>Rhizobium sp. CL12 isolated from roots of soybean.</title>
        <authorList>
            <person name="Wang C."/>
        </authorList>
    </citation>
    <scope>NUCLEOTIDE SEQUENCE [LARGE SCALE GENOMIC DNA]</scope>
    <source>
        <strain evidence="2 3">CL12</strain>
    </source>
</reference>
<evidence type="ECO:0000256" key="1">
    <source>
        <dbReference type="SAM" id="MobiDB-lite"/>
    </source>
</evidence>
<gene>
    <name evidence="2" type="ORF">FJQ55_05560</name>
</gene>
<evidence type="ECO:0000313" key="3">
    <source>
        <dbReference type="Proteomes" id="UP000316429"/>
    </source>
</evidence>